<dbReference type="InterPro" id="IPR037293">
    <property type="entry name" value="Gal_Oxidase_central_sf"/>
</dbReference>
<dbReference type="Gene3D" id="2.130.10.80">
    <property type="entry name" value="Galactose oxidase/kelch, beta-propeller"/>
    <property type="match status" value="1"/>
</dbReference>
<dbReference type="PANTHER" id="PTHR32208:SF99">
    <property type="entry name" value="GLYOXAL OR GALACTOSE OXIDASE"/>
    <property type="match status" value="1"/>
</dbReference>
<accession>A0ABP0TZG4</accession>
<proteinExistence type="predicted"/>
<gene>
    <name evidence="4" type="ORF">CSSPTR1EN2_LOCUS9510</name>
</gene>
<dbReference type="PANTHER" id="PTHR32208">
    <property type="entry name" value="SECRETED PROTEIN-RELATED"/>
    <property type="match status" value="1"/>
</dbReference>
<feature type="domain" description="Galactose oxidase-like Early set" evidence="3">
    <location>
        <begin position="400"/>
        <end position="515"/>
    </location>
</feature>
<dbReference type="InterPro" id="IPR011043">
    <property type="entry name" value="Gal_Oxase/kelch_b-propeller"/>
</dbReference>
<evidence type="ECO:0000313" key="5">
    <source>
        <dbReference type="Proteomes" id="UP001497512"/>
    </source>
</evidence>
<name>A0ABP0TZG4_9BRYO</name>
<dbReference type="InterPro" id="IPR013783">
    <property type="entry name" value="Ig-like_fold"/>
</dbReference>
<dbReference type="EMBL" id="OZ019909">
    <property type="protein sequence ID" value="CAK9209091.1"/>
    <property type="molecule type" value="Genomic_DNA"/>
</dbReference>
<organism evidence="4 5">
    <name type="scientific">Sphagnum troendelagicum</name>
    <dbReference type="NCBI Taxonomy" id="128251"/>
    <lineage>
        <taxon>Eukaryota</taxon>
        <taxon>Viridiplantae</taxon>
        <taxon>Streptophyta</taxon>
        <taxon>Embryophyta</taxon>
        <taxon>Bryophyta</taxon>
        <taxon>Sphagnophytina</taxon>
        <taxon>Sphagnopsida</taxon>
        <taxon>Sphagnales</taxon>
        <taxon>Sphagnaceae</taxon>
        <taxon>Sphagnum</taxon>
    </lineage>
</organism>
<dbReference type="InterPro" id="IPR015202">
    <property type="entry name" value="GO-like_E_set"/>
</dbReference>
<reference evidence="4" key="1">
    <citation type="submission" date="2024-02" db="EMBL/GenBank/DDBJ databases">
        <authorList>
            <consortium name="ELIXIR-Norway"/>
            <consortium name="Elixir Norway"/>
        </authorList>
    </citation>
    <scope>NUCLEOTIDE SEQUENCE</scope>
</reference>
<dbReference type="InterPro" id="IPR009880">
    <property type="entry name" value="Glyoxal_oxidase_N"/>
</dbReference>
<sequence length="517" mass="56832">MHTAVTHTNTVLLLDRRNVGRSNISLARTQQSIEGDSSAHSVIFSLDSNSVRPLTIFTDTWCSSGQFLADGTLVQTGGNLADNSAHIRTFTPCEEDEVCDWVEIEGEQLVEGRWYATNQLLPDGVTSIVVGGHRVSSYEYVPKQDLTTWQLRLLLAETHGDDENRLYPFVHLLPDGNLFVFANRDSILLDYETNTVLRTFPTMPGFVARNYPASGSSVLLPLEISSDSGTTSAVTILICGGARPDAHQAPNLLEIPASDSCGSLTVGSTRSDAVDAEEPQWVMLVMPRRRVMGDMVLLPDGQVLIINGAMNGTAGWEDATVPCLEPVIFNPVTAAFEVQAATTRPRMYHSTANLLPDGRILVAGSNTHVRYNFKAEFPTDLSLEVFLPHYLANEEFAASRPKFSRTQPPTTLNYGTNFRANIYLPDDHEAFRPSPPSNSSFELRLCNAPYTTHSVSMGQRQLGLPILHSWQARADRNNVFTVESMAPPTANLAPPGYYMLFPLYQSIPGAATWVQLS</sequence>
<dbReference type="Proteomes" id="UP001497512">
    <property type="component" value="Chromosome 17"/>
</dbReference>
<evidence type="ECO:0000313" key="4">
    <source>
        <dbReference type="EMBL" id="CAK9209091.1"/>
    </source>
</evidence>
<evidence type="ECO:0000256" key="1">
    <source>
        <dbReference type="ARBA" id="ARBA00022729"/>
    </source>
</evidence>
<protein>
    <recommendedName>
        <fullName evidence="6">Galactose oxidase</fullName>
    </recommendedName>
</protein>
<evidence type="ECO:0008006" key="6">
    <source>
        <dbReference type="Google" id="ProtNLM"/>
    </source>
</evidence>
<evidence type="ECO:0000259" key="3">
    <source>
        <dbReference type="Pfam" id="PF09118"/>
    </source>
</evidence>
<dbReference type="Pfam" id="PF09118">
    <property type="entry name" value="GO-like_E_set"/>
    <property type="match status" value="1"/>
</dbReference>
<keyword evidence="5" id="KW-1185">Reference proteome</keyword>
<dbReference type="Pfam" id="PF07250">
    <property type="entry name" value="Glyoxal_oxid_N"/>
    <property type="match status" value="1"/>
</dbReference>
<dbReference type="CDD" id="cd02851">
    <property type="entry name" value="E_set_GO_C"/>
    <property type="match status" value="1"/>
</dbReference>
<dbReference type="Gene3D" id="2.60.40.10">
    <property type="entry name" value="Immunoglobulins"/>
    <property type="match status" value="1"/>
</dbReference>
<dbReference type="SUPFAM" id="SSF81296">
    <property type="entry name" value="E set domains"/>
    <property type="match status" value="1"/>
</dbReference>
<evidence type="ECO:0000259" key="2">
    <source>
        <dbReference type="Pfam" id="PF07250"/>
    </source>
</evidence>
<feature type="domain" description="Glyoxal oxidase N-terminal" evidence="2">
    <location>
        <begin position="1"/>
        <end position="390"/>
    </location>
</feature>
<dbReference type="SUPFAM" id="SSF50965">
    <property type="entry name" value="Galactose oxidase, central domain"/>
    <property type="match status" value="1"/>
</dbReference>
<keyword evidence="1" id="KW-0732">Signal</keyword>
<dbReference type="InterPro" id="IPR014756">
    <property type="entry name" value="Ig_E-set"/>
</dbReference>